<reference evidence="1" key="2">
    <citation type="journal article" date="2021" name="Genome Biol. Evol.">
        <title>Developing a high-quality reference genome for a parasitic bivalve with doubly uniparental inheritance (Bivalvia: Unionida).</title>
        <authorList>
            <person name="Smith C.H."/>
        </authorList>
    </citation>
    <scope>NUCLEOTIDE SEQUENCE</scope>
    <source>
        <strain evidence="1">CHS0354</strain>
        <tissue evidence="1">Mantle</tissue>
    </source>
</reference>
<comment type="caution">
    <text evidence="1">The sequence shown here is derived from an EMBL/GenBank/DDBJ whole genome shotgun (WGS) entry which is preliminary data.</text>
</comment>
<reference evidence="1" key="1">
    <citation type="journal article" date="2021" name="Genome Biol. Evol.">
        <title>A High-Quality Reference Genome for a Parasitic Bivalve with Doubly Uniparental Inheritance (Bivalvia: Unionida).</title>
        <authorList>
            <person name="Smith C.H."/>
        </authorList>
    </citation>
    <scope>NUCLEOTIDE SEQUENCE</scope>
    <source>
        <strain evidence="1">CHS0354</strain>
    </source>
</reference>
<evidence type="ECO:0000313" key="1">
    <source>
        <dbReference type="EMBL" id="KAK3599964.1"/>
    </source>
</evidence>
<feature type="non-terminal residue" evidence="1">
    <location>
        <position position="67"/>
    </location>
</feature>
<reference evidence="1" key="3">
    <citation type="submission" date="2023-05" db="EMBL/GenBank/DDBJ databases">
        <authorList>
            <person name="Smith C.H."/>
        </authorList>
    </citation>
    <scope>NUCLEOTIDE SEQUENCE</scope>
    <source>
        <strain evidence="1">CHS0354</strain>
        <tissue evidence="1">Mantle</tissue>
    </source>
</reference>
<dbReference type="Proteomes" id="UP001195483">
    <property type="component" value="Unassembled WGS sequence"/>
</dbReference>
<sequence>MERQMCPHSSEFLEEDIQAKIGSGVSRAEVVVDISPNQKVPPTYDFSTCLASHPDDSIIFDRTSQSS</sequence>
<protein>
    <submittedName>
        <fullName evidence="1">Uncharacterized protein</fullName>
    </submittedName>
</protein>
<proteinExistence type="predicted"/>
<gene>
    <name evidence="1" type="ORF">CHS0354_012615</name>
</gene>
<keyword evidence="2" id="KW-1185">Reference proteome</keyword>
<dbReference type="AlphaFoldDB" id="A0AAE0SXM9"/>
<evidence type="ECO:0000313" key="2">
    <source>
        <dbReference type="Proteomes" id="UP001195483"/>
    </source>
</evidence>
<dbReference type="EMBL" id="JAEAOA010000768">
    <property type="protein sequence ID" value="KAK3599964.1"/>
    <property type="molecule type" value="Genomic_DNA"/>
</dbReference>
<organism evidence="1 2">
    <name type="scientific">Potamilus streckersoni</name>
    <dbReference type="NCBI Taxonomy" id="2493646"/>
    <lineage>
        <taxon>Eukaryota</taxon>
        <taxon>Metazoa</taxon>
        <taxon>Spiralia</taxon>
        <taxon>Lophotrochozoa</taxon>
        <taxon>Mollusca</taxon>
        <taxon>Bivalvia</taxon>
        <taxon>Autobranchia</taxon>
        <taxon>Heteroconchia</taxon>
        <taxon>Palaeoheterodonta</taxon>
        <taxon>Unionida</taxon>
        <taxon>Unionoidea</taxon>
        <taxon>Unionidae</taxon>
        <taxon>Ambleminae</taxon>
        <taxon>Lampsilini</taxon>
        <taxon>Potamilus</taxon>
    </lineage>
</organism>
<accession>A0AAE0SXM9</accession>
<name>A0AAE0SXM9_9BIVA</name>